<feature type="region of interest" description="Disordered" evidence="1">
    <location>
        <begin position="207"/>
        <end position="234"/>
    </location>
</feature>
<evidence type="ECO:0000256" key="1">
    <source>
        <dbReference type="SAM" id="MobiDB-lite"/>
    </source>
</evidence>
<comment type="caution">
    <text evidence="3">The sequence shown here is derived from an EMBL/GenBank/DDBJ whole genome shotgun (WGS) entry which is preliminary data.</text>
</comment>
<dbReference type="Proteomes" id="UP001500945">
    <property type="component" value="Unassembled WGS sequence"/>
</dbReference>
<dbReference type="PANTHER" id="PTHR12286:SF5">
    <property type="entry name" value="SACCHAROPINE DEHYDROGENASE-LIKE OXIDOREDUCTASE"/>
    <property type="match status" value="1"/>
</dbReference>
<dbReference type="PANTHER" id="PTHR12286">
    <property type="entry name" value="SACCHAROPINE DEHYDROGENASE-LIKE OXIDOREDUCTASE"/>
    <property type="match status" value="1"/>
</dbReference>
<dbReference type="Gene3D" id="3.40.50.720">
    <property type="entry name" value="NAD(P)-binding Rossmann-like Domain"/>
    <property type="match status" value="1"/>
</dbReference>
<dbReference type="InterPro" id="IPR051276">
    <property type="entry name" value="Saccharopine_DH-like_oxidrdct"/>
</dbReference>
<protein>
    <submittedName>
        <fullName evidence="3">Trans-acting enoyl reductase family protein</fullName>
    </submittedName>
</protein>
<dbReference type="InterPro" id="IPR036291">
    <property type="entry name" value="NAD(P)-bd_dom_sf"/>
</dbReference>
<dbReference type="Pfam" id="PF03435">
    <property type="entry name" value="Sacchrp_dh_NADP"/>
    <property type="match status" value="1"/>
</dbReference>
<dbReference type="EMBL" id="BAABGM010000003">
    <property type="protein sequence ID" value="GAA4399478.1"/>
    <property type="molecule type" value="Genomic_DNA"/>
</dbReference>
<dbReference type="RefSeq" id="WP_345202280.1">
    <property type="nucleotide sequence ID" value="NZ_BAABGM010000003.1"/>
</dbReference>
<feature type="compositionally biased region" description="Basic and acidic residues" evidence="1">
    <location>
        <begin position="216"/>
        <end position="226"/>
    </location>
</feature>
<gene>
    <name evidence="3" type="ORF">GCM10023168_06890</name>
</gene>
<evidence type="ECO:0000313" key="3">
    <source>
        <dbReference type="EMBL" id="GAA4399478.1"/>
    </source>
</evidence>
<reference evidence="4" key="1">
    <citation type="journal article" date="2019" name="Int. J. Syst. Evol. Microbiol.">
        <title>The Global Catalogue of Microorganisms (GCM) 10K type strain sequencing project: providing services to taxonomists for standard genome sequencing and annotation.</title>
        <authorList>
            <consortium name="The Broad Institute Genomics Platform"/>
            <consortium name="The Broad Institute Genome Sequencing Center for Infectious Disease"/>
            <person name="Wu L."/>
            <person name="Ma J."/>
        </authorList>
    </citation>
    <scope>NUCLEOTIDE SEQUENCE [LARGE SCALE GENOMIC DNA]</scope>
    <source>
        <strain evidence="4">JCM 17809</strain>
    </source>
</reference>
<dbReference type="SUPFAM" id="SSF51735">
    <property type="entry name" value="NAD(P)-binding Rossmann-fold domains"/>
    <property type="match status" value="1"/>
</dbReference>
<keyword evidence="4" id="KW-1185">Reference proteome</keyword>
<feature type="domain" description="Saccharopine dehydrogenase NADP binding" evidence="2">
    <location>
        <begin position="10"/>
        <end position="130"/>
    </location>
</feature>
<evidence type="ECO:0000259" key="2">
    <source>
        <dbReference type="Pfam" id="PF03435"/>
    </source>
</evidence>
<organism evidence="3 4">
    <name type="scientific">Fodinibacter luteus</name>
    <dbReference type="NCBI Taxonomy" id="552064"/>
    <lineage>
        <taxon>Bacteria</taxon>
        <taxon>Bacillati</taxon>
        <taxon>Actinomycetota</taxon>
        <taxon>Actinomycetes</taxon>
        <taxon>Micrococcales</taxon>
        <taxon>Intrasporangiaceae</taxon>
        <taxon>Fodinibacter (ex Wang et al. 2009)</taxon>
    </lineage>
</organism>
<evidence type="ECO:0000313" key="4">
    <source>
        <dbReference type="Proteomes" id="UP001500945"/>
    </source>
</evidence>
<proteinExistence type="predicted"/>
<dbReference type="InterPro" id="IPR005097">
    <property type="entry name" value="Sacchrp_dh_NADP-bd"/>
</dbReference>
<accession>A0ABP8K1Z0</accession>
<name>A0ABP8K1Z0_9MICO</name>
<sequence>MSAPTREFDIVLFGASGFVGRLTARHLAAEAAPGMRVALAGRSLPRLEEVAAGLEGPARDWPLLEVDAGDEAAVADLAARARVVVTTVGPYLRLGGPLAAACARAGTDYCDLTGEVIFVHQSIAANHEDALRTGARIVHACGFDSVPSDLGVLLTVEAARTDGSELGRTHLAVRSMRGGFSGGTIDSARLQVDELRADPGARRVVRDPLVLADGPRPPREPRRENGTGDTASGLTSLVTGALDRVAKASPVRRDADNGHFTGPFVMAMFNTRIVARSASLLGYGPQFRYAEYSDYGAGPVGAVRAGATSAVLGAGLAGLAFGPTRMLLDRVLPRPGEGPSEQAQANGRFRMEVTGTATSGARYRTTVAAPYDPGYGGTAVMLGQAALALVEDRDRLPDAAGVLTPATAIGMPLVERLREHRFTLETERLPG</sequence>